<keyword evidence="2" id="KW-0813">Transport</keyword>
<dbReference type="PANTHER" id="PTHR23510">
    <property type="entry name" value="INNER MEMBRANE TRANSPORT PROTEIN YAJR"/>
    <property type="match status" value="1"/>
</dbReference>
<organism evidence="7 8">
    <name type="scientific">Panagrolaimus superbus</name>
    <dbReference type="NCBI Taxonomy" id="310955"/>
    <lineage>
        <taxon>Eukaryota</taxon>
        <taxon>Metazoa</taxon>
        <taxon>Ecdysozoa</taxon>
        <taxon>Nematoda</taxon>
        <taxon>Chromadorea</taxon>
        <taxon>Rhabditida</taxon>
        <taxon>Tylenchina</taxon>
        <taxon>Panagrolaimomorpha</taxon>
        <taxon>Panagrolaimoidea</taxon>
        <taxon>Panagrolaimidae</taxon>
        <taxon>Panagrolaimus</taxon>
    </lineage>
</organism>
<dbReference type="AlphaFoldDB" id="A0A914Y789"/>
<proteinExistence type="predicted"/>
<name>A0A914Y789_9BILA</name>
<feature type="transmembrane region" description="Helical" evidence="6">
    <location>
        <begin position="84"/>
        <end position="106"/>
    </location>
</feature>
<dbReference type="Gene3D" id="1.20.1250.20">
    <property type="entry name" value="MFS general substrate transporter like domains"/>
    <property type="match status" value="1"/>
</dbReference>
<dbReference type="Proteomes" id="UP000887577">
    <property type="component" value="Unplaced"/>
</dbReference>
<dbReference type="GO" id="GO:0005765">
    <property type="term" value="C:lysosomal membrane"/>
    <property type="evidence" value="ECO:0007669"/>
    <property type="project" value="TreeGrafter"/>
</dbReference>
<dbReference type="WBParaSite" id="PSU_v2.g13493.t1">
    <property type="protein sequence ID" value="PSU_v2.g13493.t1"/>
    <property type="gene ID" value="PSU_v2.g13493"/>
</dbReference>
<feature type="transmembrane region" description="Helical" evidence="6">
    <location>
        <begin position="51"/>
        <end position="72"/>
    </location>
</feature>
<dbReference type="SUPFAM" id="SSF103473">
    <property type="entry name" value="MFS general substrate transporter"/>
    <property type="match status" value="1"/>
</dbReference>
<evidence type="ECO:0000256" key="4">
    <source>
        <dbReference type="ARBA" id="ARBA00022989"/>
    </source>
</evidence>
<dbReference type="InterPro" id="IPR036259">
    <property type="entry name" value="MFS_trans_sf"/>
</dbReference>
<evidence type="ECO:0000256" key="3">
    <source>
        <dbReference type="ARBA" id="ARBA00022692"/>
    </source>
</evidence>
<accession>A0A914Y789</accession>
<evidence type="ECO:0000256" key="5">
    <source>
        <dbReference type="ARBA" id="ARBA00023136"/>
    </source>
</evidence>
<evidence type="ECO:0000256" key="1">
    <source>
        <dbReference type="ARBA" id="ARBA00004127"/>
    </source>
</evidence>
<protein>
    <submittedName>
        <fullName evidence="8">Major facilitator superfamily (MFS) profile domain-containing protein</fullName>
    </submittedName>
</protein>
<reference evidence="8" key="1">
    <citation type="submission" date="2022-11" db="UniProtKB">
        <authorList>
            <consortium name="WormBaseParasite"/>
        </authorList>
    </citation>
    <scope>IDENTIFICATION</scope>
</reference>
<keyword evidence="3 6" id="KW-0812">Transmembrane</keyword>
<dbReference type="InterPro" id="IPR051068">
    <property type="entry name" value="MFS_Domain-Containing_Protein"/>
</dbReference>
<feature type="transmembrane region" description="Helical" evidence="6">
    <location>
        <begin position="6"/>
        <end position="30"/>
    </location>
</feature>
<comment type="subcellular location">
    <subcellularLocation>
        <location evidence="1">Endomembrane system</location>
        <topology evidence="1">Multi-pass membrane protein</topology>
    </subcellularLocation>
</comment>
<sequence length="178" mass="19570">MLEVFSSAYVYVFIASQFLIGTSVGISNVYRTFIAMASTEGDRSKAIGTTQFAASSGLIIGPLVQTAFAQIHYPGIPLFAGIHFNLYTAPIILAALTAIVGVYLFSFHFDGQMKVRDIPSPIYTQNITLGTIDEDTFLEEEISNLNETEEENLPKYDIIAVIVLIFVKMASELNLPQM</sequence>
<keyword evidence="5 6" id="KW-0472">Membrane</keyword>
<keyword evidence="4 6" id="KW-1133">Transmembrane helix</keyword>
<keyword evidence="7" id="KW-1185">Reference proteome</keyword>
<evidence type="ECO:0000256" key="6">
    <source>
        <dbReference type="SAM" id="Phobius"/>
    </source>
</evidence>
<dbReference type="PANTHER" id="PTHR23510:SF3">
    <property type="entry name" value="MAJOR FACILITATOR SUPERFAMILY DOMAIN-CONTAINING PROTEIN 8"/>
    <property type="match status" value="1"/>
</dbReference>
<evidence type="ECO:0000313" key="8">
    <source>
        <dbReference type="WBParaSite" id="PSU_v2.g13493.t1"/>
    </source>
</evidence>
<evidence type="ECO:0000256" key="2">
    <source>
        <dbReference type="ARBA" id="ARBA00022448"/>
    </source>
</evidence>
<evidence type="ECO:0000313" key="7">
    <source>
        <dbReference type="Proteomes" id="UP000887577"/>
    </source>
</evidence>
<dbReference type="GO" id="GO:0012505">
    <property type="term" value="C:endomembrane system"/>
    <property type="evidence" value="ECO:0007669"/>
    <property type="project" value="UniProtKB-SubCell"/>
</dbReference>